<keyword evidence="3 4" id="KW-0687">Ribonucleoprotein</keyword>
<dbReference type="EMBL" id="JAAAHW010000170">
    <property type="protein sequence ID" value="KAG0005654.1"/>
    <property type="molecule type" value="Genomic_DNA"/>
</dbReference>
<organism evidence="7 8">
    <name type="scientific">Modicella reniformis</name>
    <dbReference type="NCBI Taxonomy" id="1440133"/>
    <lineage>
        <taxon>Eukaryota</taxon>
        <taxon>Fungi</taxon>
        <taxon>Fungi incertae sedis</taxon>
        <taxon>Mucoromycota</taxon>
        <taxon>Mortierellomycotina</taxon>
        <taxon>Mortierellomycetes</taxon>
        <taxon>Mortierellales</taxon>
        <taxon>Mortierellaceae</taxon>
        <taxon>Modicella</taxon>
    </lineage>
</organism>
<dbReference type="GO" id="GO:0005840">
    <property type="term" value="C:ribosome"/>
    <property type="evidence" value="ECO:0007669"/>
    <property type="project" value="UniProtKB-KW"/>
</dbReference>
<dbReference type="GO" id="GO:0003735">
    <property type="term" value="F:structural constituent of ribosome"/>
    <property type="evidence" value="ECO:0007669"/>
    <property type="project" value="InterPro"/>
</dbReference>
<evidence type="ECO:0000256" key="3">
    <source>
        <dbReference type="ARBA" id="ARBA00023274"/>
    </source>
</evidence>
<gene>
    <name evidence="7" type="ORF">BGZ65_010453</name>
</gene>
<feature type="compositionally biased region" description="Polar residues" evidence="5">
    <location>
        <begin position="69"/>
        <end position="88"/>
    </location>
</feature>
<dbReference type="InterPro" id="IPR036823">
    <property type="entry name" value="Ribosomal_uS7_dom_sf"/>
</dbReference>
<dbReference type="GO" id="GO:0006412">
    <property type="term" value="P:translation"/>
    <property type="evidence" value="ECO:0007669"/>
    <property type="project" value="InterPro"/>
</dbReference>
<proteinExistence type="inferred from homology"/>
<feature type="domain" description="Small ribosomal subunit protein uS7" evidence="6">
    <location>
        <begin position="147"/>
        <end position="283"/>
    </location>
</feature>
<feature type="region of interest" description="Disordered" evidence="5">
    <location>
        <begin position="56"/>
        <end position="91"/>
    </location>
</feature>
<keyword evidence="8" id="KW-1185">Reference proteome</keyword>
<dbReference type="Proteomes" id="UP000749646">
    <property type="component" value="Unassembled WGS sequence"/>
</dbReference>
<comment type="caution">
    <text evidence="7">The sequence shown here is derived from an EMBL/GenBank/DDBJ whole genome shotgun (WGS) entry which is preliminary data.</text>
</comment>
<dbReference type="PANTHER" id="PTHR11205">
    <property type="entry name" value="RIBOSOMAL PROTEIN S7"/>
    <property type="match status" value="1"/>
</dbReference>
<evidence type="ECO:0000313" key="8">
    <source>
        <dbReference type="Proteomes" id="UP000749646"/>
    </source>
</evidence>
<dbReference type="PROSITE" id="PS00052">
    <property type="entry name" value="RIBOSOMAL_S7"/>
    <property type="match status" value="1"/>
</dbReference>
<name>A0A9P6MKF9_9FUNG</name>
<dbReference type="Pfam" id="PF00177">
    <property type="entry name" value="Ribosomal_S7"/>
    <property type="match status" value="1"/>
</dbReference>
<evidence type="ECO:0000256" key="1">
    <source>
        <dbReference type="ARBA" id="ARBA00007151"/>
    </source>
</evidence>
<sequence length="290" mass="31694">MLRNFARLSGVSSVRIWAPRTPIQTAARATAALGKGPIASFHKAIHPAFDAVTSNAAVSPSTPLPPPMVTSSQDNDNDSRVVSSTPANDPTIEVEKAEVSQTATTTTTTTAVAVATAADQQGEEVEEREERDESTFAEFVPVSSEQEHSLNSNPILHQLVNTIMMDGKKARAQRFVADAMLEIRSRTHSDPYQIVLDALELASPILKLTPIKKGSKMLQVPTPMTERQRRRRAIMWILGASDKRKGEKRFKDRLASEFLAVVNGNSGALLKKNQQHKMALANRANASLKY</sequence>
<keyword evidence="2 4" id="KW-0689">Ribosomal protein</keyword>
<protein>
    <recommendedName>
        <fullName evidence="6">Small ribosomal subunit protein uS7 domain-containing protein</fullName>
    </recommendedName>
</protein>
<dbReference type="InterPro" id="IPR023798">
    <property type="entry name" value="Ribosomal_uS7_dom"/>
</dbReference>
<dbReference type="CDD" id="cd14868">
    <property type="entry name" value="uS7_Mitochondria_Fungi"/>
    <property type="match status" value="1"/>
</dbReference>
<dbReference type="SUPFAM" id="SSF47973">
    <property type="entry name" value="Ribosomal protein S7"/>
    <property type="match status" value="1"/>
</dbReference>
<evidence type="ECO:0000259" key="6">
    <source>
        <dbReference type="Pfam" id="PF00177"/>
    </source>
</evidence>
<accession>A0A9P6MKF9</accession>
<evidence type="ECO:0000256" key="4">
    <source>
        <dbReference type="RuleBase" id="RU003619"/>
    </source>
</evidence>
<dbReference type="InterPro" id="IPR047988">
    <property type="entry name" value="Ribosomal_uS7m_fungi"/>
</dbReference>
<dbReference type="GO" id="GO:0003723">
    <property type="term" value="F:RNA binding"/>
    <property type="evidence" value="ECO:0007669"/>
    <property type="project" value="InterPro"/>
</dbReference>
<reference evidence="7" key="1">
    <citation type="journal article" date="2020" name="Fungal Divers.">
        <title>Resolving the Mortierellaceae phylogeny through synthesis of multi-gene phylogenetics and phylogenomics.</title>
        <authorList>
            <person name="Vandepol N."/>
            <person name="Liber J."/>
            <person name="Desiro A."/>
            <person name="Na H."/>
            <person name="Kennedy M."/>
            <person name="Barry K."/>
            <person name="Grigoriev I.V."/>
            <person name="Miller A.N."/>
            <person name="O'Donnell K."/>
            <person name="Stajich J.E."/>
            <person name="Bonito G."/>
        </authorList>
    </citation>
    <scope>NUCLEOTIDE SEQUENCE</scope>
    <source>
        <strain evidence="7">MES-2147</strain>
    </source>
</reference>
<dbReference type="Gene3D" id="1.10.455.10">
    <property type="entry name" value="Ribosomal protein S7 domain"/>
    <property type="match status" value="1"/>
</dbReference>
<dbReference type="GO" id="GO:1990904">
    <property type="term" value="C:ribonucleoprotein complex"/>
    <property type="evidence" value="ECO:0007669"/>
    <property type="project" value="UniProtKB-KW"/>
</dbReference>
<dbReference type="OrthoDB" id="9972728at2759"/>
<dbReference type="AlphaFoldDB" id="A0A9P6MKF9"/>
<comment type="similarity">
    <text evidence="1 4">Belongs to the universal ribosomal protein uS7 family.</text>
</comment>
<dbReference type="InterPro" id="IPR020606">
    <property type="entry name" value="Ribosomal_uS7_CS"/>
</dbReference>
<dbReference type="InterPro" id="IPR000235">
    <property type="entry name" value="Ribosomal_uS7"/>
</dbReference>
<evidence type="ECO:0000256" key="5">
    <source>
        <dbReference type="SAM" id="MobiDB-lite"/>
    </source>
</evidence>
<evidence type="ECO:0000256" key="2">
    <source>
        <dbReference type="ARBA" id="ARBA00022980"/>
    </source>
</evidence>
<evidence type="ECO:0000313" key="7">
    <source>
        <dbReference type="EMBL" id="KAG0005654.1"/>
    </source>
</evidence>